<feature type="chain" id="PRO_5038355288" evidence="3">
    <location>
        <begin position="22"/>
        <end position="366"/>
    </location>
</feature>
<feature type="signal peptide" evidence="3">
    <location>
        <begin position="1"/>
        <end position="21"/>
    </location>
</feature>
<name>A0A1M5XC07_9FIRM</name>
<dbReference type="CDD" id="cd01142">
    <property type="entry name" value="TroA_e"/>
    <property type="match status" value="1"/>
</dbReference>
<dbReference type="Gene3D" id="1.20.58.2180">
    <property type="match status" value="1"/>
</dbReference>
<dbReference type="Pfam" id="PF01497">
    <property type="entry name" value="Peripla_BP_2"/>
    <property type="match status" value="1"/>
</dbReference>
<dbReference type="SUPFAM" id="SSF53807">
    <property type="entry name" value="Helical backbone' metal receptor"/>
    <property type="match status" value="1"/>
</dbReference>
<keyword evidence="3" id="KW-0732">Signal</keyword>
<keyword evidence="6" id="KW-1185">Reference proteome</keyword>
<dbReference type="PANTHER" id="PTHR30535">
    <property type="entry name" value="VITAMIN B12-BINDING PROTEIN"/>
    <property type="match status" value="1"/>
</dbReference>
<feature type="domain" description="Fe/B12 periplasmic-binding" evidence="4">
    <location>
        <begin position="72"/>
        <end position="334"/>
    </location>
</feature>
<evidence type="ECO:0000313" key="5">
    <source>
        <dbReference type="EMBL" id="SHH97351.1"/>
    </source>
</evidence>
<evidence type="ECO:0000256" key="2">
    <source>
        <dbReference type="SAM" id="MobiDB-lite"/>
    </source>
</evidence>
<accession>A0A1M5XC07</accession>
<dbReference type="STRING" id="1123282.SAMN02745823_01692"/>
<organism evidence="5 6">
    <name type="scientific">Sporobacter termitidis DSM 10068</name>
    <dbReference type="NCBI Taxonomy" id="1123282"/>
    <lineage>
        <taxon>Bacteria</taxon>
        <taxon>Bacillati</taxon>
        <taxon>Bacillota</taxon>
        <taxon>Clostridia</taxon>
        <taxon>Eubacteriales</taxon>
        <taxon>Oscillospiraceae</taxon>
        <taxon>Sporobacter</taxon>
    </lineage>
</organism>
<dbReference type="Proteomes" id="UP000183995">
    <property type="component" value="Unassembled WGS sequence"/>
</dbReference>
<evidence type="ECO:0000259" key="4">
    <source>
        <dbReference type="PROSITE" id="PS50983"/>
    </source>
</evidence>
<feature type="region of interest" description="Disordered" evidence="2">
    <location>
        <begin position="23"/>
        <end position="57"/>
    </location>
</feature>
<evidence type="ECO:0000256" key="1">
    <source>
        <dbReference type="ARBA" id="ARBA00008814"/>
    </source>
</evidence>
<dbReference type="EMBL" id="FQXV01000005">
    <property type="protein sequence ID" value="SHH97351.1"/>
    <property type="molecule type" value="Genomic_DNA"/>
</dbReference>
<dbReference type="Gene3D" id="3.40.50.1980">
    <property type="entry name" value="Nitrogenase molybdenum iron protein domain"/>
    <property type="match status" value="2"/>
</dbReference>
<dbReference type="PROSITE" id="PS50983">
    <property type="entry name" value="FE_B12_PBP"/>
    <property type="match status" value="1"/>
</dbReference>
<dbReference type="InterPro" id="IPR050902">
    <property type="entry name" value="ABC_Transporter_SBP"/>
</dbReference>
<dbReference type="PANTHER" id="PTHR30535:SF34">
    <property type="entry name" value="MOLYBDATE-BINDING PROTEIN MOLA"/>
    <property type="match status" value="1"/>
</dbReference>
<feature type="compositionally biased region" description="Polar residues" evidence="2">
    <location>
        <begin position="32"/>
        <end position="54"/>
    </location>
</feature>
<reference evidence="5 6" key="1">
    <citation type="submission" date="2016-11" db="EMBL/GenBank/DDBJ databases">
        <authorList>
            <person name="Jaros S."/>
            <person name="Januszkiewicz K."/>
            <person name="Wedrychowicz H."/>
        </authorList>
    </citation>
    <scope>NUCLEOTIDE SEQUENCE [LARGE SCALE GENOMIC DNA]</scope>
    <source>
        <strain evidence="5 6">DSM 10068</strain>
    </source>
</reference>
<evidence type="ECO:0000313" key="6">
    <source>
        <dbReference type="Proteomes" id="UP000183995"/>
    </source>
</evidence>
<proteinExistence type="inferred from homology"/>
<comment type="similarity">
    <text evidence="1">Belongs to the bacterial solute-binding protein 8 family.</text>
</comment>
<dbReference type="OrthoDB" id="9787830at2"/>
<gene>
    <name evidence="5" type="ORF">SAMN02745823_01692</name>
</gene>
<dbReference type="InterPro" id="IPR002491">
    <property type="entry name" value="ABC_transptr_periplasmic_BD"/>
</dbReference>
<evidence type="ECO:0000256" key="3">
    <source>
        <dbReference type="SAM" id="SignalP"/>
    </source>
</evidence>
<protein>
    <submittedName>
        <fullName evidence="5">Iron complex transport system substrate-binding protein</fullName>
    </submittedName>
</protein>
<dbReference type="RefSeq" id="WP_073077718.1">
    <property type="nucleotide sequence ID" value="NZ_FQXV01000005.1"/>
</dbReference>
<dbReference type="AlphaFoldDB" id="A0A1M5XC07"/>
<dbReference type="PROSITE" id="PS51257">
    <property type="entry name" value="PROKAR_LIPOPROTEIN"/>
    <property type="match status" value="1"/>
</dbReference>
<sequence length="366" mass="38986">MKKVVSVLLALMMALSIAACASTAGTEPTPPSGQSASPSGNASPSQTPDSTGPRTITDMAGKEVTIPATVNKIADAWFAHNEIAVMLGADSKIVATAMNEKTYPWLYLVGPGLSNALSTFGTDFNLEELVQKSPDIVFCSTSDKNIEKLQSMGIPVVQLMFTSFDEMRKCVTLTGDILGGDAVAKAAAYNDYLSGKLESIKAVTDKIAAADRPKVLHVTSLSPLQVDGSDTIIDDWINVAGGVNAAASVKSNMQQVTMEQVIAWNPDVIIVGGNAGNSETLAKDPNWASIAAVQKGQVYQNPAGAFLWDRYGAEEALQIQWAAKTINPDLFKDLDIASEAKSFYKTFLNYDLTDDQVQKILTAQKP</sequence>